<feature type="region of interest" description="Disordered" evidence="2">
    <location>
        <begin position="180"/>
        <end position="249"/>
    </location>
</feature>
<sequence length="407" mass="46006">MGLLEKLAQSCQRRGYAECVDTNYRQSVRDQGMRHKANSTVYQEYYNNARMNAVVRDAFLGRGTQTPYLAIFNHMGLRLDENAPKRVPDEMMHMIGPSAAVRRLEQELEALEAALRQMYGRPSWAPDDKKEQYESIKAQLRTTRQKQRRKVFRMTYKDYFTESDDKELQNQLQGIQESVVEREITHSLPERRVLADRSGTPHRAPKQGPAQSTPSPSAPETPSRSPPPSYSKADLGAGHHPTVSARAAAITPCPRRSPYTRKKPDPCIFCGKTYTRTDALWDHLEDHFERAGGGPLACLREECKGIVLESLERFKAHAARFHGSSFRPVKSESGTVASPRPITPVSLENQARPPDLGPVTPGRTRIALRRTTPPKIMRSAPKIILTQRERRPSPSPRIILRVGKGRR</sequence>
<dbReference type="PROSITE" id="PS00028">
    <property type="entry name" value="ZINC_FINGER_C2H2_1"/>
    <property type="match status" value="1"/>
</dbReference>
<dbReference type="PANTHER" id="PTHR37535:SF4">
    <property type="entry name" value="FLUG DOMAIN-CONTAINING PROTEIN"/>
    <property type="match status" value="1"/>
</dbReference>
<keyword evidence="5" id="KW-1185">Reference proteome</keyword>
<feature type="coiled-coil region" evidence="1">
    <location>
        <begin position="101"/>
        <end position="150"/>
    </location>
</feature>
<comment type="caution">
    <text evidence="4">The sequence shown here is derived from an EMBL/GenBank/DDBJ whole genome shotgun (WGS) entry which is preliminary data.</text>
</comment>
<reference evidence="4" key="1">
    <citation type="journal article" date="2023" name="Mol. Phylogenet. Evol.">
        <title>Genome-scale phylogeny and comparative genomics of the fungal order Sordariales.</title>
        <authorList>
            <person name="Hensen N."/>
            <person name="Bonometti L."/>
            <person name="Westerberg I."/>
            <person name="Brannstrom I.O."/>
            <person name="Guillou S."/>
            <person name="Cros-Aarteil S."/>
            <person name="Calhoun S."/>
            <person name="Haridas S."/>
            <person name="Kuo A."/>
            <person name="Mondo S."/>
            <person name="Pangilinan J."/>
            <person name="Riley R."/>
            <person name="LaButti K."/>
            <person name="Andreopoulos B."/>
            <person name="Lipzen A."/>
            <person name="Chen C."/>
            <person name="Yan M."/>
            <person name="Daum C."/>
            <person name="Ng V."/>
            <person name="Clum A."/>
            <person name="Steindorff A."/>
            <person name="Ohm R.A."/>
            <person name="Martin F."/>
            <person name="Silar P."/>
            <person name="Natvig D.O."/>
            <person name="Lalanne C."/>
            <person name="Gautier V."/>
            <person name="Ament-Velasquez S.L."/>
            <person name="Kruys A."/>
            <person name="Hutchinson M.I."/>
            <person name="Powell A.J."/>
            <person name="Barry K."/>
            <person name="Miller A.N."/>
            <person name="Grigoriev I.V."/>
            <person name="Debuchy R."/>
            <person name="Gladieux P."/>
            <person name="Hiltunen Thoren M."/>
            <person name="Johannesson H."/>
        </authorList>
    </citation>
    <scope>NUCLEOTIDE SEQUENCE</scope>
    <source>
        <strain evidence="4">SMH4131-1</strain>
    </source>
</reference>
<dbReference type="InterPro" id="IPR013087">
    <property type="entry name" value="Znf_C2H2_type"/>
</dbReference>
<evidence type="ECO:0000256" key="1">
    <source>
        <dbReference type="SAM" id="Coils"/>
    </source>
</evidence>
<dbReference type="InterPro" id="IPR021842">
    <property type="entry name" value="DUF3435"/>
</dbReference>
<name>A0AAE0M9W7_9PEZI</name>
<organism evidence="4 5">
    <name type="scientific">Cercophora scortea</name>
    <dbReference type="NCBI Taxonomy" id="314031"/>
    <lineage>
        <taxon>Eukaryota</taxon>
        <taxon>Fungi</taxon>
        <taxon>Dikarya</taxon>
        <taxon>Ascomycota</taxon>
        <taxon>Pezizomycotina</taxon>
        <taxon>Sordariomycetes</taxon>
        <taxon>Sordariomycetidae</taxon>
        <taxon>Sordariales</taxon>
        <taxon>Lasiosphaeriaceae</taxon>
        <taxon>Cercophora</taxon>
    </lineage>
</organism>
<dbReference type="EMBL" id="JAUEPO010000004">
    <property type="protein sequence ID" value="KAK3323913.1"/>
    <property type="molecule type" value="Genomic_DNA"/>
</dbReference>
<accession>A0AAE0M9W7</accession>
<protein>
    <recommendedName>
        <fullName evidence="3">C2H2-type domain-containing protein</fullName>
    </recommendedName>
</protein>
<evidence type="ECO:0000259" key="3">
    <source>
        <dbReference type="PROSITE" id="PS00028"/>
    </source>
</evidence>
<evidence type="ECO:0000313" key="4">
    <source>
        <dbReference type="EMBL" id="KAK3323913.1"/>
    </source>
</evidence>
<dbReference type="Pfam" id="PF11917">
    <property type="entry name" value="DUF3435"/>
    <property type="match status" value="1"/>
</dbReference>
<evidence type="ECO:0000313" key="5">
    <source>
        <dbReference type="Proteomes" id="UP001286456"/>
    </source>
</evidence>
<evidence type="ECO:0000256" key="2">
    <source>
        <dbReference type="SAM" id="MobiDB-lite"/>
    </source>
</evidence>
<feature type="compositionally biased region" description="Basic and acidic residues" evidence="2">
    <location>
        <begin position="180"/>
        <end position="195"/>
    </location>
</feature>
<feature type="domain" description="C2H2-type" evidence="3">
    <location>
        <begin position="267"/>
        <end position="287"/>
    </location>
</feature>
<feature type="compositionally biased region" description="Pro residues" evidence="2">
    <location>
        <begin position="216"/>
        <end position="229"/>
    </location>
</feature>
<dbReference type="Proteomes" id="UP001286456">
    <property type="component" value="Unassembled WGS sequence"/>
</dbReference>
<feature type="region of interest" description="Disordered" evidence="2">
    <location>
        <begin position="328"/>
        <end position="407"/>
    </location>
</feature>
<proteinExistence type="predicted"/>
<dbReference type="AlphaFoldDB" id="A0AAE0M9W7"/>
<gene>
    <name evidence="4" type="ORF">B0T19DRAFT_216707</name>
</gene>
<dbReference type="PANTHER" id="PTHR37535">
    <property type="entry name" value="FLUG DOMAIN PROTEIN"/>
    <property type="match status" value="1"/>
</dbReference>
<keyword evidence="1" id="KW-0175">Coiled coil</keyword>
<reference evidence="4" key="2">
    <citation type="submission" date="2023-06" db="EMBL/GenBank/DDBJ databases">
        <authorList>
            <consortium name="Lawrence Berkeley National Laboratory"/>
            <person name="Haridas S."/>
            <person name="Hensen N."/>
            <person name="Bonometti L."/>
            <person name="Westerberg I."/>
            <person name="Brannstrom I.O."/>
            <person name="Guillou S."/>
            <person name="Cros-Aarteil S."/>
            <person name="Calhoun S."/>
            <person name="Kuo A."/>
            <person name="Mondo S."/>
            <person name="Pangilinan J."/>
            <person name="Riley R."/>
            <person name="Labutti K."/>
            <person name="Andreopoulos B."/>
            <person name="Lipzen A."/>
            <person name="Chen C."/>
            <person name="Yanf M."/>
            <person name="Daum C."/>
            <person name="Ng V."/>
            <person name="Clum A."/>
            <person name="Steindorff A."/>
            <person name="Ohm R."/>
            <person name="Martin F."/>
            <person name="Silar P."/>
            <person name="Natvig D."/>
            <person name="Lalanne C."/>
            <person name="Gautier V."/>
            <person name="Ament-Velasquez S.L."/>
            <person name="Kruys A."/>
            <person name="Hutchinson M.I."/>
            <person name="Powell A.J."/>
            <person name="Barry K."/>
            <person name="Miller A.N."/>
            <person name="Grigoriev I.V."/>
            <person name="Debuchy R."/>
            <person name="Gladieux P."/>
            <person name="Thoren M.H."/>
            <person name="Johannesson H."/>
        </authorList>
    </citation>
    <scope>NUCLEOTIDE SEQUENCE</scope>
    <source>
        <strain evidence="4">SMH4131-1</strain>
    </source>
</reference>